<feature type="compositionally biased region" description="Low complexity" evidence="3">
    <location>
        <begin position="1"/>
        <end position="22"/>
    </location>
</feature>
<feature type="compositionally biased region" description="Low complexity" evidence="3">
    <location>
        <begin position="1392"/>
        <end position="1410"/>
    </location>
</feature>
<accession>A0A2A9MG22</accession>
<feature type="compositionally biased region" description="Low complexity" evidence="3">
    <location>
        <begin position="897"/>
        <end position="935"/>
    </location>
</feature>
<feature type="region of interest" description="Disordered" evidence="3">
    <location>
        <begin position="2458"/>
        <end position="2488"/>
    </location>
</feature>
<feature type="region of interest" description="Disordered" evidence="3">
    <location>
        <begin position="2058"/>
        <end position="2279"/>
    </location>
</feature>
<name>A0A2A9MG22_BESBE</name>
<feature type="compositionally biased region" description="Polar residues" evidence="3">
    <location>
        <begin position="2469"/>
        <end position="2479"/>
    </location>
</feature>
<feature type="compositionally biased region" description="Basic and acidic residues" evidence="3">
    <location>
        <begin position="1659"/>
        <end position="1669"/>
    </location>
</feature>
<feature type="compositionally biased region" description="Basic and acidic residues" evidence="3">
    <location>
        <begin position="783"/>
        <end position="795"/>
    </location>
</feature>
<sequence length="2488" mass="264073">MERRSSASSGSSAPNGASAGLAKEGNSEEERSREEALQEAREEDATAAPRGGDEEDAGGRQEGSSGDEANKDRDLECERQTQEDVPEFAEGEGRGQSDRNREGANAANEKSDPYTKRRGDNQTGEEQREAGEGEGKELAEELEGEEIKEEAREERTGGEPEADKGEGFPADARRYEAEERGEGRGCTGASEGADGDDRANRGEGDPRRRGAHDTQQLTTRRQRARDRCYGSVDIPHLPHTPEEGALLAGVLPRGDDAEEAVLNGSLRRASSCPAALEGRQGRLLLDSSTEEEDSSSDEEAWHSVAPRGEKRSEEEAEEGDDEDGRTQKQGRLRREGEAGEHRGQAVEREAYDENGEEREKVAEPLFSGDEYREEEENEEEGEEEGETIWDLWGGEGPSEEDLHLLELLMGQGLGGAKRSRRKKRHERQRGDGEELSGDEEMEENSTEEGDDDHRKSTSSAWPPSSSCGDDADGIDELLSRAAAGDIQDELFVVKKKTLVLAFGRNSYGQLGFPLRQPSAPVVVELGSLRHQQVFATPPSSPPASASPSRVSAPPRPLGAALRLSSPSSPSLGRAPAVTRVFCGSHHSAALAEGGFVVLWGRNSAGQLGRGGFELEEEDTGRGGEGLEGSEATPALAAAGPRGERLRARFDLAPSQRLPRKPALAQQKQEEAEQGGSAAAAGAREGGATRGGPAPDKVAGRAAEADDGALGSRGETGTEASARGLRRALTGGGKTSAGFRPGDFESEFRRTENGAEIGKLPASSPGSSSRSPSRGRSESPTVVDGERRRPGGERGRALNGEAAADEEGGARGRLAREPPRVSSHADGGEHECEGGSHGAVGQAVRLAKDVCEEGERWTELPFQRNSRQGPRRSLSCSPPVLAASTQNLETDQEEDTLSHSFSASSSSVSFPSASSSSASASSSSASASSASSSSSSYLVPPSTPAPGAASRHAPWYKRLFAKRTASSPPGPRADPPGARDPRRAAAASQDPGSPSAGKAAAAPSQRETLAPTPLSPQHVSSSAAGGRRRTKEACIASLSSSSARSARQMVSKLRRRRPLGLLGRTGPPGEHSIFLCQDGSVWLCGSNVEGQLGLIVKETRRPALFAGRPRRMPLADPYDWPEYRKIAAPIACIAAGYKHSAFIDAKDRLWMWGSNQRGQCGVDPGPDTGFLMLPSRVRFQQKNVTVVQIALGKHHSLCLTDEGQVFVWGRARFGVMGAGRPKDVSTRNWFFSRRQTAEPLCVSTPQPVRALCSVHVTRIASGDSHCAAVGVPRLSHTAYEEICLRQLQEEGDAAFRDYLLAEMKKRSAQPHNSVFSPPQLQKPRASRADAVLSGAVPYFYGPRISAASYSLSRPVDGFLFSSLSRRPPFTHALAAPGGREEPRQDPLPPPWPLAAASSQASRGDARQTARGTRARRRSLLLLMSPAQRYRARLFETKRDSWARGGAETDDELLLSDLERRRLWGFPKGVSEPYGVERGSAAHRGGDQLFLWGRGTEGELGCNVLRNQYSPMELPFVLSSGRPCYIQVHEVALGGDFTLTLAASYSTSFPIHDPVPAPSPREGAAAAGTVLDVYRGKPSVSFSPLSAPVVGDLLARRQTFFASTQGHLSLASSPKGYPVLRESLVNPSARSSRVSIASSSVGGSHLSGGAGHAEDGVPSAGRRDRADEPRVTRVGGGGGGGRRKGEGEGTENLELSDGGGRDGPLGGRGSFGSEEEEGGQASSGAGAGAQGARTGGDSRERGEAEVFAGDHASASGAHAREVMEASATGNLGAASEGEGASQEEDGDDDAFLARVLRRQGPRRSSYSLPVLPIMGERSCAEEPEEARVPSRDDWRLRRTSSSVQLAARGPLPPPLSLPVLSVAPPPSKDGYSRASSLLRPAVTVPRNLGAGEENLSSHASTSWVSVSPKSVSSSSPVASSCAASKRGSFFSRPSIPFLCASSFSYPQSQPVMLHASRPFAGSSSAASHASDASPRSAIWSCGSAVSLAESAGRKEALAALARAADPHLPLQLYVWGSNRGHQLPLEPEEPQPTFIVPHRVNLLSLVEATVLARRTPSLCHAAGDRAPPEAPRLHPRLAGPPRAYRGPGTHGAGVGSATAAEEGEMRLRTAPPEAATGGAPSGGGRGGTSTRRNPPRIRRGHWVQREHQGTESRARAGESRETIDGDRKEIPKRARSPQATQPRRERRRLLRRQRSETKREWILGNRRKKAQAAARVLAASEDAHSSSDRATSSATSSRKGETVKSAGALGLQLPLSSRESAGGGAQGEADSKSPLPPHNPATQAALQNILNRLQLREASVRDSSPTNSDGTNVTSFSNYLSPLSIQQRDTRAWSHDLPRDGGVLDSASCVEQRERALKMQAAARAALAHKLPVSGSSFWGDAALGSLWAIPPMPGGRHAASRRVGAGAVAGVNPLPRRRKVQLARGDVWRAICSVKVKSIAAGQEHSLLVVEVEYLEGHKTRRSHAGRSPKGSSVGSQYPRTPTAKREAN</sequence>
<gene>
    <name evidence="4" type="ORF">BESB_074820</name>
</gene>
<feature type="compositionally biased region" description="Acidic residues" evidence="3">
    <location>
        <begin position="288"/>
        <end position="298"/>
    </location>
</feature>
<feature type="compositionally biased region" description="Low complexity" evidence="3">
    <location>
        <begin position="2226"/>
        <end position="2235"/>
    </location>
</feature>
<dbReference type="KEGG" id="bbes:BESB_074820"/>
<dbReference type="STRING" id="94643.A0A2A9MG22"/>
<dbReference type="InterPro" id="IPR009091">
    <property type="entry name" value="RCC1/BLIP-II"/>
</dbReference>
<keyword evidence="5" id="KW-1185">Reference proteome</keyword>
<proteinExistence type="predicted"/>
<feature type="repeat" description="RCC1" evidence="2">
    <location>
        <begin position="1485"/>
        <end position="1542"/>
    </location>
</feature>
<feature type="compositionally biased region" description="Low complexity" evidence="3">
    <location>
        <begin position="762"/>
        <end position="779"/>
    </location>
</feature>
<feature type="compositionally biased region" description="Basic and acidic residues" evidence="3">
    <location>
        <begin position="195"/>
        <end position="212"/>
    </location>
</feature>
<feature type="compositionally biased region" description="Basic and acidic residues" evidence="3">
    <location>
        <begin position="109"/>
        <end position="139"/>
    </location>
</feature>
<evidence type="ECO:0000256" key="3">
    <source>
        <dbReference type="SAM" id="MobiDB-lite"/>
    </source>
</evidence>
<organism evidence="4 5">
    <name type="scientific">Besnoitia besnoiti</name>
    <name type="common">Apicomplexan protozoan</name>
    <dbReference type="NCBI Taxonomy" id="94643"/>
    <lineage>
        <taxon>Eukaryota</taxon>
        <taxon>Sar</taxon>
        <taxon>Alveolata</taxon>
        <taxon>Apicomplexa</taxon>
        <taxon>Conoidasida</taxon>
        <taxon>Coccidia</taxon>
        <taxon>Eucoccidiorida</taxon>
        <taxon>Eimeriorina</taxon>
        <taxon>Sarcocystidae</taxon>
        <taxon>Besnoitia</taxon>
    </lineage>
</organism>
<feature type="region of interest" description="Disordered" evidence="3">
    <location>
        <begin position="1370"/>
        <end position="1412"/>
    </location>
</feature>
<feature type="region of interest" description="Disordered" evidence="3">
    <location>
        <begin position="852"/>
        <end position="1039"/>
    </location>
</feature>
<feature type="repeat" description="RCC1" evidence="2">
    <location>
        <begin position="1078"/>
        <end position="1145"/>
    </location>
</feature>
<feature type="compositionally biased region" description="Basic residues" evidence="3">
    <location>
        <begin position="417"/>
        <end position="427"/>
    </location>
</feature>
<evidence type="ECO:0000256" key="2">
    <source>
        <dbReference type="PROSITE-ProRule" id="PRU00235"/>
    </source>
</evidence>
<dbReference type="InterPro" id="IPR051210">
    <property type="entry name" value="Ub_ligase/GEF_domain"/>
</dbReference>
<feature type="compositionally biased region" description="Basic and acidic residues" evidence="3">
    <location>
        <begin position="2141"/>
        <end position="2170"/>
    </location>
</feature>
<dbReference type="SUPFAM" id="SSF50985">
    <property type="entry name" value="RCC1/BLIP-II"/>
    <property type="match status" value="2"/>
</dbReference>
<dbReference type="Pfam" id="PF00415">
    <property type="entry name" value="RCC1"/>
    <property type="match status" value="2"/>
</dbReference>
<feature type="compositionally biased region" description="Low complexity" evidence="3">
    <location>
        <begin position="673"/>
        <end position="682"/>
    </location>
</feature>
<reference evidence="4 5" key="1">
    <citation type="submission" date="2017-09" db="EMBL/GenBank/DDBJ databases">
        <title>Genome sequencing of Besnoitia besnoiti strain Bb-Ger1.</title>
        <authorList>
            <person name="Schares G."/>
            <person name="Venepally P."/>
            <person name="Lorenzi H.A."/>
        </authorList>
    </citation>
    <scope>NUCLEOTIDE SEQUENCE [LARGE SCALE GENOMIC DNA]</scope>
    <source>
        <strain evidence="4 5">Bb-Ger1</strain>
    </source>
</reference>
<feature type="compositionally biased region" description="Basic residues" evidence="3">
    <location>
        <begin position="2131"/>
        <end position="2140"/>
    </location>
</feature>
<dbReference type="PANTHER" id="PTHR22870">
    <property type="entry name" value="REGULATOR OF CHROMOSOME CONDENSATION"/>
    <property type="match status" value="1"/>
</dbReference>
<feature type="region of interest" description="Disordered" evidence="3">
    <location>
        <begin position="533"/>
        <end position="571"/>
    </location>
</feature>
<feature type="compositionally biased region" description="Basic and acidic residues" evidence="3">
    <location>
        <begin position="91"/>
        <end position="102"/>
    </location>
</feature>
<feature type="region of interest" description="Disordered" evidence="3">
    <location>
        <begin position="266"/>
        <end position="473"/>
    </location>
</feature>
<feature type="repeat" description="RCC1" evidence="2">
    <location>
        <begin position="1202"/>
        <end position="1271"/>
    </location>
</feature>
<dbReference type="PROSITE" id="PS50012">
    <property type="entry name" value="RCC1_3"/>
    <property type="match status" value="4"/>
</dbReference>
<feature type="compositionally biased region" description="Basic and acidic residues" evidence="3">
    <location>
        <begin position="807"/>
        <end position="818"/>
    </location>
</feature>
<feature type="compositionally biased region" description="Acidic residues" evidence="3">
    <location>
        <begin position="433"/>
        <end position="450"/>
    </location>
</feature>
<keyword evidence="1" id="KW-0677">Repeat</keyword>
<dbReference type="Gene3D" id="2.130.10.30">
    <property type="entry name" value="Regulator of chromosome condensation 1/beta-lactamase-inhibitor protein II"/>
    <property type="match status" value="2"/>
</dbReference>
<comment type="caution">
    <text evidence="4">The sequence shown here is derived from an EMBL/GenBank/DDBJ whole genome shotgun (WGS) entry which is preliminary data.</text>
</comment>
<feature type="compositionally biased region" description="Gly residues" evidence="3">
    <location>
        <begin position="1695"/>
        <end position="1708"/>
    </location>
</feature>
<feature type="compositionally biased region" description="Basic and acidic residues" evidence="3">
    <location>
        <begin position="741"/>
        <end position="752"/>
    </location>
</feature>
<feature type="repeat" description="RCC1" evidence="2">
    <location>
        <begin position="1146"/>
        <end position="1201"/>
    </location>
</feature>
<feature type="compositionally biased region" description="Acidic residues" evidence="3">
    <location>
        <begin position="371"/>
        <end position="387"/>
    </location>
</feature>
<dbReference type="InterPro" id="IPR000408">
    <property type="entry name" value="Reg_chr_condens"/>
</dbReference>
<dbReference type="RefSeq" id="XP_029218339.1">
    <property type="nucleotide sequence ID" value="XM_029365855.1"/>
</dbReference>
<evidence type="ECO:0000313" key="4">
    <source>
        <dbReference type="EMBL" id="PFH34330.1"/>
    </source>
</evidence>
<feature type="compositionally biased region" description="Low complexity" evidence="3">
    <location>
        <begin position="2106"/>
        <end position="2116"/>
    </location>
</feature>
<feature type="compositionally biased region" description="Basic and acidic residues" evidence="3">
    <location>
        <begin position="332"/>
        <end position="362"/>
    </location>
</feature>
<feature type="compositionally biased region" description="Acidic residues" evidence="3">
    <location>
        <begin position="314"/>
        <end position="323"/>
    </location>
</feature>
<dbReference type="Proteomes" id="UP000224006">
    <property type="component" value="Unassembled WGS sequence"/>
</dbReference>
<feature type="region of interest" description="Disordered" evidence="3">
    <location>
        <begin position="1634"/>
        <end position="1740"/>
    </location>
</feature>
<dbReference type="OrthoDB" id="332899at2759"/>
<feature type="compositionally biased region" description="Low complexity" evidence="3">
    <location>
        <begin position="542"/>
        <end position="571"/>
    </location>
</feature>
<dbReference type="PANTHER" id="PTHR22870:SF408">
    <property type="entry name" value="OS09G0560450 PROTEIN"/>
    <property type="match status" value="1"/>
</dbReference>
<dbReference type="EMBL" id="NWUJ01000007">
    <property type="protein sequence ID" value="PFH34330.1"/>
    <property type="molecule type" value="Genomic_DNA"/>
</dbReference>
<protein>
    <submittedName>
        <fullName evidence="4">Regulator of chromosome condensation (RCC1) repeat-containing protein</fullName>
    </submittedName>
</protein>
<dbReference type="VEuPathDB" id="ToxoDB:BESB_074820"/>
<feature type="compositionally biased region" description="Basic and acidic residues" evidence="3">
    <location>
        <begin position="68"/>
        <end position="82"/>
    </location>
</feature>
<feature type="region of interest" description="Disordered" evidence="3">
    <location>
        <begin position="1"/>
        <end position="251"/>
    </location>
</feature>
<feature type="region of interest" description="Disordered" evidence="3">
    <location>
        <begin position="608"/>
        <end position="839"/>
    </location>
</feature>
<feature type="compositionally biased region" description="Low complexity" evidence="3">
    <location>
        <begin position="457"/>
        <end position="466"/>
    </location>
</feature>
<feature type="compositionally biased region" description="Basic and acidic residues" evidence="3">
    <location>
        <begin position="25"/>
        <end position="44"/>
    </location>
</feature>
<feature type="compositionally biased region" description="Low complexity" evidence="3">
    <location>
        <begin position="983"/>
        <end position="1003"/>
    </location>
</feature>
<dbReference type="GeneID" id="40312408"/>
<evidence type="ECO:0000256" key="1">
    <source>
        <dbReference type="ARBA" id="ARBA00022737"/>
    </source>
</evidence>
<feature type="compositionally biased region" description="Basic and acidic residues" evidence="3">
    <location>
        <begin position="149"/>
        <end position="183"/>
    </location>
</feature>
<evidence type="ECO:0000313" key="5">
    <source>
        <dbReference type="Proteomes" id="UP000224006"/>
    </source>
</evidence>